<keyword evidence="1" id="KW-0812">Transmembrane</keyword>
<keyword evidence="1" id="KW-0472">Membrane</keyword>
<dbReference type="Proteomes" id="UP000323708">
    <property type="component" value="Unassembled WGS sequence"/>
</dbReference>
<organism evidence="2 3">
    <name type="scientific">Pseudohalioglobus sediminis</name>
    <dbReference type="NCBI Taxonomy" id="2606449"/>
    <lineage>
        <taxon>Bacteria</taxon>
        <taxon>Pseudomonadati</taxon>
        <taxon>Pseudomonadota</taxon>
        <taxon>Gammaproteobacteria</taxon>
        <taxon>Cellvibrionales</taxon>
        <taxon>Halieaceae</taxon>
        <taxon>Pseudohalioglobus</taxon>
    </lineage>
</organism>
<protein>
    <recommendedName>
        <fullName evidence="4">Transmembrane protein (PGPGW)</fullName>
    </recommendedName>
</protein>
<accession>A0A5B0WZR0</accession>
<feature type="transmembrane region" description="Helical" evidence="1">
    <location>
        <begin position="87"/>
        <end position="104"/>
    </location>
</feature>
<gene>
    <name evidence="2" type="ORF">F0M18_07680</name>
</gene>
<dbReference type="RefSeq" id="WP_149610826.1">
    <property type="nucleotide sequence ID" value="NZ_VTUX01000003.1"/>
</dbReference>
<evidence type="ECO:0008006" key="4">
    <source>
        <dbReference type="Google" id="ProtNLM"/>
    </source>
</evidence>
<keyword evidence="3" id="KW-1185">Reference proteome</keyword>
<proteinExistence type="predicted"/>
<feature type="transmembrane region" description="Helical" evidence="1">
    <location>
        <begin position="13"/>
        <end position="36"/>
    </location>
</feature>
<evidence type="ECO:0000313" key="3">
    <source>
        <dbReference type="Proteomes" id="UP000323708"/>
    </source>
</evidence>
<dbReference type="AlphaFoldDB" id="A0A5B0WZR0"/>
<name>A0A5B0WZR0_9GAMM</name>
<sequence>MLPPWLQQHLPELVLWGTLLSVGTLLAIIVLVPLILSRLPANYFSEPRRHSLRERGGSAGSWLLTVFKNLLGAGLVVLGLLMLVTPGQGLVTLLAGLLLMNFPGKYRLERAVVSREGVMRALNWFRRRSGRPPFEPPAN</sequence>
<keyword evidence="1" id="KW-1133">Transmembrane helix</keyword>
<dbReference type="EMBL" id="VTUX01000003">
    <property type="protein sequence ID" value="KAA1192543.1"/>
    <property type="molecule type" value="Genomic_DNA"/>
</dbReference>
<evidence type="ECO:0000313" key="2">
    <source>
        <dbReference type="EMBL" id="KAA1192543.1"/>
    </source>
</evidence>
<evidence type="ECO:0000256" key="1">
    <source>
        <dbReference type="SAM" id="Phobius"/>
    </source>
</evidence>
<reference evidence="2 3" key="1">
    <citation type="submission" date="2019-09" db="EMBL/GenBank/DDBJ databases">
        <authorList>
            <person name="Chen X.-Y."/>
        </authorList>
    </citation>
    <scope>NUCLEOTIDE SEQUENCE [LARGE SCALE GENOMIC DNA]</scope>
    <source>
        <strain evidence="2 3">NY5</strain>
    </source>
</reference>
<comment type="caution">
    <text evidence="2">The sequence shown here is derived from an EMBL/GenBank/DDBJ whole genome shotgun (WGS) entry which is preliminary data.</text>
</comment>